<dbReference type="AlphaFoldDB" id="A0A9W8PEM3"/>
<comment type="caution">
    <text evidence="1">The sequence shown here is derived from an EMBL/GenBank/DDBJ whole genome shotgun (WGS) entry which is preliminary data.</text>
</comment>
<dbReference type="Proteomes" id="UP001152130">
    <property type="component" value="Unassembled WGS sequence"/>
</dbReference>
<reference evidence="1" key="1">
    <citation type="submission" date="2022-10" db="EMBL/GenBank/DDBJ databases">
        <title>Fusarium specimens isolated from Avocado Roots.</title>
        <authorList>
            <person name="Stajich J."/>
            <person name="Roper C."/>
            <person name="Heimlech-Rivalta G."/>
        </authorList>
    </citation>
    <scope>NUCLEOTIDE SEQUENCE</scope>
    <source>
        <strain evidence="1">CF00143</strain>
    </source>
</reference>
<protein>
    <recommendedName>
        <fullName evidence="3">HNH nuclease domain-containing protein</fullName>
    </recommendedName>
</protein>
<keyword evidence="2" id="KW-1185">Reference proteome</keyword>
<evidence type="ECO:0000313" key="1">
    <source>
        <dbReference type="EMBL" id="KAJ4003603.1"/>
    </source>
</evidence>
<evidence type="ECO:0008006" key="3">
    <source>
        <dbReference type="Google" id="ProtNLM"/>
    </source>
</evidence>
<sequence length="398" mass="45289">MSERDQRQKLHDLLESFLDCNPHPTGIEALERFLNARQTFSAPQKSDLEATKERRYEYALKIQAQVRKTLSSQVKVGKDENREDKFEPFRLSATHVSTILLVPMSALEEGGWLDCKLRSVELHYNLELVVNLVKHFLTNTQAERDPASVAPAAREERLKCLRRDGFGCIFQHTEDSGVTSILPSSWNDDLDAVYATIAVTEAFNAFFGDVLAAELCSLLANQTELGSSNKYWNMLIMSRDLSHCWGQAGFGLYCKDIAPCEEHDESTDLAKVPFNVTIQFNWLRRRLKMPNDRITLEGDDNEFMKMVETQIEYERDGSPRYKNNYGFPIEAVRVDTNTPILSGHDFTITMPGEDAKKCKLMLDLQWVIIRIAAMSGAAGHPDVLPNHHDWIQAKLFGE</sequence>
<accession>A0A9W8PEM3</accession>
<dbReference type="OrthoDB" id="5416097at2759"/>
<evidence type="ECO:0000313" key="2">
    <source>
        <dbReference type="Proteomes" id="UP001152130"/>
    </source>
</evidence>
<dbReference type="EMBL" id="JAPDHF010000026">
    <property type="protein sequence ID" value="KAJ4003603.1"/>
    <property type="molecule type" value="Genomic_DNA"/>
</dbReference>
<organism evidence="1 2">
    <name type="scientific">Fusarium irregulare</name>
    <dbReference type="NCBI Taxonomy" id="2494466"/>
    <lineage>
        <taxon>Eukaryota</taxon>
        <taxon>Fungi</taxon>
        <taxon>Dikarya</taxon>
        <taxon>Ascomycota</taxon>
        <taxon>Pezizomycotina</taxon>
        <taxon>Sordariomycetes</taxon>
        <taxon>Hypocreomycetidae</taxon>
        <taxon>Hypocreales</taxon>
        <taxon>Nectriaceae</taxon>
        <taxon>Fusarium</taxon>
        <taxon>Fusarium incarnatum-equiseti species complex</taxon>
    </lineage>
</organism>
<gene>
    <name evidence="1" type="ORF">NW766_012052</name>
</gene>
<proteinExistence type="predicted"/>
<name>A0A9W8PEM3_9HYPO</name>